<evidence type="ECO:0000256" key="3">
    <source>
        <dbReference type="ARBA" id="ARBA00022723"/>
    </source>
</evidence>
<dbReference type="Proteomes" id="UP000250200">
    <property type="component" value="Unassembled WGS sequence"/>
</dbReference>
<keyword evidence="1" id="KW-0328">Glycosyltransferase</keyword>
<dbReference type="EMBL" id="UHEQ01000004">
    <property type="protein sequence ID" value="SUN13870.1"/>
    <property type="molecule type" value="Genomic_DNA"/>
</dbReference>
<comment type="caution">
    <text evidence="6">The sequence shown here is derived from an EMBL/GenBank/DDBJ whole genome shotgun (WGS) entry which is preliminary data.</text>
</comment>
<dbReference type="GeneID" id="66886801"/>
<dbReference type="EMBL" id="UAVB01000001">
    <property type="protein sequence ID" value="SQA18265.1"/>
    <property type="molecule type" value="Genomic_DNA"/>
</dbReference>
<dbReference type="Proteomes" id="UP000035346">
    <property type="component" value="Unassembled WGS sequence"/>
</dbReference>
<reference evidence="8 9" key="2">
    <citation type="submission" date="2018-06" db="EMBL/GenBank/DDBJ databases">
        <authorList>
            <consortium name="Pathogen Informatics"/>
            <person name="Doyle S."/>
        </authorList>
    </citation>
    <scope>NUCLEOTIDE SEQUENCE [LARGE SCALE GENOMIC DNA]</scope>
    <source>
        <strain evidence="5 8">NCTC8181</strain>
        <strain evidence="6 9">NCTC8185</strain>
    </source>
</reference>
<dbReference type="Pfam" id="PF01501">
    <property type="entry name" value="Glyco_transf_8"/>
    <property type="match status" value="1"/>
</dbReference>
<dbReference type="EMBL" id="LBKL01000097">
    <property type="protein sequence ID" value="KLL35406.1"/>
    <property type="molecule type" value="Genomic_DNA"/>
</dbReference>
<evidence type="ECO:0000313" key="8">
    <source>
        <dbReference type="Proteomes" id="UP000250200"/>
    </source>
</evidence>
<evidence type="ECO:0000313" key="7">
    <source>
        <dbReference type="Proteomes" id="UP000035346"/>
    </source>
</evidence>
<keyword evidence="3" id="KW-0479">Metal-binding</keyword>
<dbReference type="Gene3D" id="3.90.550.10">
    <property type="entry name" value="Spore Coat Polysaccharide Biosynthesis Protein SpsA, Chain A"/>
    <property type="match status" value="1"/>
</dbReference>
<protein>
    <submittedName>
        <fullName evidence="4">Family 8 glycosyl transferase</fullName>
    </submittedName>
    <submittedName>
        <fullName evidence="6">Glycosyl transferase family protein</fullName>
    </submittedName>
</protein>
<evidence type="ECO:0000313" key="9">
    <source>
        <dbReference type="Proteomes" id="UP000254076"/>
    </source>
</evidence>
<name>A0A0H1UGB7_STRAG</name>
<organism evidence="6 9">
    <name type="scientific">Streptococcus agalactiae</name>
    <dbReference type="NCBI Taxonomy" id="1311"/>
    <lineage>
        <taxon>Bacteria</taxon>
        <taxon>Bacillati</taxon>
        <taxon>Bacillota</taxon>
        <taxon>Bacilli</taxon>
        <taxon>Lactobacillales</taxon>
        <taxon>Streptococcaceae</taxon>
        <taxon>Streptococcus</taxon>
    </lineage>
</organism>
<dbReference type="InterPro" id="IPR002495">
    <property type="entry name" value="Glyco_trans_8"/>
</dbReference>
<dbReference type="GO" id="GO:0046872">
    <property type="term" value="F:metal ion binding"/>
    <property type="evidence" value="ECO:0007669"/>
    <property type="project" value="UniProtKB-KW"/>
</dbReference>
<evidence type="ECO:0000313" key="5">
    <source>
        <dbReference type="EMBL" id="SQA18265.1"/>
    </source>
</evidence>
<keyword evidence="2 6" id="KW-0808">Transferase</keyword>
<accession>A0A0H1UGB7</accession>
<dbReference type="Proteomes" id="UP000254076">
    <property type="component" value="Unassembled WGS sequence"/>
</dbReference>
<dbReference type="AlphaFoldDB" id="A0A0H1UGB7"/>
<evidence type="ECO:0000256" key="1">
    <source>
        <dbReference type="ARBA" id="ARBA00022676"/>
    </source>
</evidence>
<evidence type="ECO:0000313" key="4">
    <source>
        <dbReference type="EMBL" id="KLL35406.1"/>
    </source>
</evidence>
<evidence type="ECO:0000256" key="2">
    <source>
        <dbReference type="ARBA" id="ARBA00022679"/>
    </source>
</evidence>
<proteinExistence type="predicted"/>
<dbReference type="InterPro" id="IPR029044">
    <property type="entry name" value="Nucleotide-diphossugar_trans"/>
</dbReference>
<gene>
    <name evidence="6" type="primary">gspA_1</name>
    <name evidence="5" type="synonym">gspA_2</name>
    <name evidence="5" type="ORF">NCTC8181_01312</name>
    <name evidence="6" type="ORF">NCTC8185_01137</name>
    <name evidence="4" type="ORF">WA04_10740</name>
</gene>
<reference evidence="4 7" key="1">
    <citation type="journal article" date="2015" name="PLoS ONE">
        <title>Genomic analysis reveals the molecular basis for capsule loss in the group B streptococcus population.</title>
        <authorList>
            <consortium name="DEVANI Consortium"/>
            <person name="Rosini R."/>
            <person name="Campisi E."/>
            <person name="De Chiara M."/>
            <person name="Tettelin H."/>
            <person name="Rinaudo D."/>
            <person name="Toniolo C."/>
            <person name="Metruccio M."/>
            <person name="Guidotti S."/>
            <person name="Sorensen U.B."/>
            <person name="Kilian M."/>
            <person name="Ramirez M."/>
            <person name="Janulczyk R."/>
            <person name="Donati C."/>
            <person name="Grandi G."/>
            <person name="Margarit I."/>
        </authorList>
    </citation>
    <scope>NUCLEOTIDE SEQUENCE [LARGE SCALE GENOMIC DNA]</scope>
    <source>
        <strain evidence="4 7">DK-B-USS-215</strain>
    </source>
</reference>
<dbReference type="PANTHER" id="PTHR13778:SF47">
    <property type="entry name" value="LIPOPOLYSACCHARIDE 1,3-GALACTOSYLTRANSFERASE"/>
    <property type="match status" value="1"/>
</dbReference>
<dbReference type="RefSeq" id="WP_000409543.1">
    <property type="nucleotide sequence ID" value="NZ_CAACXY010000016.1"/>
</dbReference>
<dbReference type="PANTHER" id="PTHR13778">
    <property type="entry name" value="GLYCOSYLTRANSFERASE 8 DOMAIN-CONTAINING PROTEIN"/>
    <property type="match status" value="1"/>
</dbReference>
<dbReference type="CDD" id="cd04194">
    <property type="entry name" value="GT8_A4GalT_like"/>
    <property type="match status" value="1"/>
</dbReference>
<dbReference type="SUPFAM" id="SSF53448">
    <property type="entry name" value="Nucleotide-diphospho-sugar transferases"/>
    <property type="match status" value="1"/>
</dbReference>
<dbReference type="InterPro" id="IPR050748">
    <property type="entry name" value="Glycosyltrans_8_dom-fam"/>
</dbReference>
<sequence length="401" mass="46842">MEKAVALAVDSNYLDKALVTIKSICVYNRNITFYLFNQDTPVEWVRNINRKLEPLGSKLINVKIYNYDIAHLTTFLTVSTWFRLFLADYIPSSRVLYLDSDIIVNTNLDYLFELDFKGHYLAAVKDPHKNEEGGFNAGMLLANLELWREDGLTKTLLKTAEELHRVVKTGDQSILNIVCHNRWLSLNKTWNFQTYDVVSRYNHRSYLYLNIENRTPNIIHFLTSDKPWNENSVARFRELWWYYFQLDFCQLTGKQRKVISYEKSMELLSVSDIHLFTLTSSDNLEHIESLICRCPTVQFHIGAYTTVSNKLSKLEQYPNVLVYPELIEARIEKLITLATAYLDINHGPEVGNILQRVHLKQKPIYSFNNTSHQENITKHIVNHNSIDNMVVLINELNLNQL</sequence>
<evidence type="ECO:0000313" key="6">
    <source>
        <dbReference type="EMBL" id="SUN13870.1"/>
    </source>
</evidence>
<dbReference type="GO" id="GO:0016757">
    <property type="term" value="F:glycosyltransferase activity"/>
    <property type="evidence" value="ECO:0007669"/>
    <property type="project" value="UniProtKB-KW"/>
</dbReference>